<feature type="binding site" evidence="12">
    <location>
        <position position="293"/>
    </location>
    <ligand>
        <name>K(+)</name>
        <dbReference type="ChEBI" id="CHEBI:29103"/>
    </ligand>
</feature>
<dbReference type="PRINTS" id="PR00990">
    <property type="entry name" value="RIBOKINASE"/>
</dbReference>
<dbReference type="GO" id="GO:0019303">
    <property type="term" value="P:D-ribose catabolic process"/>
    <property type="evidence" value="ECO:0007669"/>
    <property type="project" value="UniProtKB-UniRule"/>
</dbReference>
<feature type="domain" description="Carbohydrate kinase PfkB" evidence="13">
    <location>
        <begin position="4"/>
        <end position="295"/>
    </location>
</feature>
<feature type="binding site" evidence="12">
    <location>
        <begin position="222"/>
        <end position="227"/>
    </location>
    <ligand>
        <name>ATP</name>
        <dbReference type="ChEBI" id="CHEBI:30616"/>
    </ligand>
</feature>
<keyword evidence="10 12" id="KW-0630">Potassium</keyword>
<evidence type="ECO:0000256" key="8">
    <source>
        <dbReference type="ARBA" id="ARBA00022840"/>
    </source>
</evidence>
<dbReference type="GO" id="GO:0004747">
    <property type="term" value="F:ribokinase activity"/>
    <property type="evidence" value="ECO:0007669"/>
    <property type="project" value="UniProtKB-UniRule"/>
</dbReference>
<feature type="binding site" evidence="12">
    <location>
        <begin position="253"/>
        <end position="254"/>
    </location>
    <ligand>
        <name>ATP</name>
        <dbReference type="ChEBI" id="CHEBI:30616"/>
    </ligand>
</feature>
<evidence type="ECO:0000256" key="9">
    <source>
        <dbReference type="ARBA" id="ARBA00022842"/>
    </source>
</evidence>
<comment type="similarity">
    <text evidence="12">Belongs to the carbohydrate kinase PfkB family. Ribokinase subfamily.</text>
</comment>
<accession>A0A1M5RZI0</accession>
<dbReference type="SUPFAM" id="SSF53613">
    <property type="entry name" value="Ribokinase-like"/>
    <property type="match status" value="1"/>
</dbReference>
<dbReference type="EMBL" id="FQWQ01000002">
    <property type="protein sequence ID" value="SHH31762.1"/>
    <property type="molecule type" value="Genomic_DNA"/>
</dbReference>
<dbReference type="AlphaFoldDB" id="A0A1M5RZI0"/>
<sequence length="304" mass="31949">MPAKSILVVGSSNTDMVIKSAKFPDPGETLLGGTFFMFPGGKGANQAVAAARLGGDVTFIAKLGNDIFGQQALQQFQKEGIHTDFILTDPQHPSGVALITVDAKGENTIVVAQGSNGTLTAEDLTQAEKEFERTDTVLLQLEIPIPTVVRAAELAAKAGKKVILNPAPATTLPETIFKDLYLITPNRSEAETLTGLSVRDASAISAVSKWFRDKGVQKVVITLGSEGAYVHDERGGRYIAAPRVQAVDTTAAGDVFNGALAVALAEGSSLDEAVQFANRAAALSVTRMGAQSSAPYRHELTTLL</sequence>
<dbReference type="InterPro" id="IPR011877">
    <property type="entry name" value="Ribokinase"/>
</dbReference>
<dbReference type="InterPro" id="IPR002139">
    <property type="entry name" value="Ribo/fructo_kinase"/>
</dbReference>
<feature type="binding site" evidence="12">
    <location>
        <begin position="41"/>
        <end position="45"/>
    </location>
    <ligand>
        <name>substrate</name>
    </ligand>
</feature>
<evidence type="ECO:0000313" key="15">
    <source>
        <dbReference type="Proteomes" id="UP000184212"/>
    </source>
</evidence>
<feature type="binding site" evidence="12">
    <location>
        <begin position="13"/>
        <end position="15"/>
    </location>
    <ligand>
        <name>substrate</name>
    </ligand>
</feature>
<feature type="binding site" evidence="12">
    <location>
        <position position="284"/>
    </location>
    <ligand>
        <name>K(+)</name>
        <dbReference type="ChEBI" id="CHEBI:29103"/>
    </ligand>
</feature>
<feature type="active site" description="Proton acceptor" evidence="12">
    <location>
        <position position="254"/>
    </location>
</feature>
<comment type="pathway">
    <text evidence="12">Carbohydrate metabolism; D-ribose degradation; D-ribose 5-phosphate from beta-D-ribopyranose: step 2/2.</text>
</comment>
<keyword evidence="4 12" id="KW-0808">Transferase</keyword>
<protein>
    <recommendedName>
        <fullName evidence="3 12">Ribokinase</fullName>
        <shortName evidence="12">RK</shortName>
        <ecNumber evidence="2 12">2.7.1.15</ecNumber>
    </recommendedName>
</protein>
<dbReference type="UniPathway" id="UPA00916">
    <property type="reaction ID" value="UER00889"/>
</dbReference>
<feature type="binding site" evidence="12">
    <location>
        <position position="142"/>
    </location>
    <ligand>
        <name>substrate</name>
    </ligand>
</feature>
<evidence type="ECO:0000256" key="11">
    <source>
        <dbReference type="ARBA" id="ARBA00023277"/>
    </source>
</evidence>
<evidence type="ECO:0000256" key="2">
    <source>
        <dbReference type="ARBA" id="ARBA00012035"/>
    </source>
</evidence>
<feature type="binding site" evidence="12">
    <location>
        <position position="287"/>
    </location>
    <ligand>
        <name>K(+)</name>
        <dbReference type="ChEBI" id="CHEBI:29103"/>
    </ligand>
</feature>
<evidence type="ECO:0000256" key="12">
    <source>
        <dbReference type="HAMAP-Rule" id="MF_01987"/>
    </source>
</evidence>
<comment type="similarity">
    <text evidence="1">Belongs to the carbohydrate kinase pfkB family.</text>
</comment>
<dbReference type="InterPro" id="IPR011611">
    <property type="entry name" value="PfkB_dom"/>
</dbReference>
<keyword evidence="5 12" id="KW-0479">Metal-binding</keyword>
<proteinExistence type="inferred from homology"/>
<dbReference type="Proteomes" id="UP000184212">
    <property type="component" value="Unassembled WGS sequence"/>
</dbReference>
<keyword evidence="7 12" id="KW-0418">Kinase</keyword>
<name>A0A1M5RZI0_9BACT</name>
<evidence type="ECO:0000256" key="7">
    <source>
        <dbReference type="ARBA" id="ARBA00022777"/>
    </source>
</evidence>
<comment type="function">
    <text evidence="12">Catalyzes the phosphorylation of ribose at O-5 in a reaction requiring ATP and magnesium. The resulting D-ribose-5-phosphate can then be used either for sythesis of nucleotides, histidine, and tryptophan, or as a component of the pentose phosphate pathway.</text>
</comment>
<comment type="subcellular location">
    <subcellularLocation>
        <location evidence="12">Cytoplasm</location>
    </subcellularLocation>
</comment>
<evidence type="ECO:0000256" key="1">
    <source>
        <dbReference type="ARBA" id="ARBA00005380"/>
    </source>
</evidence>
<dbReference type="RefSeq" id="WP_073136722.1">
    <property type="nucleotide sequence ID" value="NZ_FQWQ01000002.1"/>
</dbReference>
<evidence type="ECO:0000256" key="4">
    <source>
        <dbReference type="ARBA" id="ARBA00022679"/>
    </source>
</evidence>
<dbReference type="CDD" id="cd01174">
    <property type="entry name" value="ribokinase"/>
    <property type="match status" value="1"/>
</dbReference>
<dbReference type="NCBIfam" id="TIGR02152">
    <property type="entry name" value="D_ribokin_bact"/>
    <property type="match status" value="1"/>
</dbReference>
<reference evidence="14 15" key="1">
    <citation type="submission" date="2016-11" db="EMBL/GenBank/DDBJ databases">
        <authorList>
            <person name="Jaros S."/>
            <person name="Januszkiewicz K."/>
            <person name="Wedrychowicz H."/>
        </authorList>
    </citation>
    <scope>NUCLEOTIDE SEQUENCE [LARGE SCALE GENOMIC DNA]</scope>
    <source>
        <strain evidence="14 15">DSM 24574</strain>
    </source>
</reference>
<dbReference type="Gene3D" id="3.40.1190.20">
    <property type="match status" value="1"/>
</dbReference>
<dbReference type="STRING" id="947013.SAMN04488109_3675"/>
<keyword evidence="6 12" id="KW-0547">Nucleotide-binding</keyword>
<keyword evidence="9 12" id="KW-0460">Magnesium</keyword>
<keyword evidence="15" id="KW-1185">Reference proteome</keyword>
<evidence type="ECO:0000256" key="5">
    <source>
        <dbReference type="ARBA" id="ARBA00022723"/>
    </source>
</evidence>
<dbReference type="GO" id="GO:0046872">
    <property type="term" value="F:metal ion binding"/>
    <property type="evidence" value="ECO:0007669"/>
    <property type="project" value="UniProtKB-KW"/>
</dbReference>
<dbReference type="InterPro" id="IPR002173">
    <property type="entry name" value="Carboh/pur_kinase_PfkB_CS"/>
</dbReference>
<evidence type="ECO:0000256" key="3">
    <source>
        <dbReference type="ARBA" id="ARBA00016943"/>
    </source>
</evidence>
<feature type="binding site" evidence="12">
    <location>
        <position position="250"/>
    </location>
    <ligand>
        <name>K(+)</name>
        <dbReference type="ChEBI" id="CHEBI:29103"/>
    </ligand>
</feature>
<evidence type="ECO:0000259" key="13">
    <source>
        <dbReference type="Pfam" id="PF00294"/>
    </source>
</evidence>
<comment type="caution">
    <text evidence="12">Lacks conserved residue(s) required for the propagation of feature annotation.</text>
</comment>
<comment type="cofactor">
    <cofactor evidence="12">
        <name>Mg(2+)</name>
        <dbReference type="ChEBI" id="CHEBI:18420"/>
    </cofactor>
    <text evidence="12">Requires a divalent cation, most likely magnesium in vivo, as an electrophilic catalyst to aid phosphoryl group transfer. It is the chelate of the metal and the nucleotide that is the actual substrate.</text>
</comment>
<feature type="binding site" evidence="12">
    <location>
        <position position="248"/>
    </location>
    <ligand>
        <name>K(+)</name>
        <dbReference type="ChEBI" id="CHEBI:29103"/>
    </ligand>
</feature>
<feature type="binding site" evidence="12">
    <location>
        <position position="289"/>
    </location>
    <ligand>
        <name>K(+)</name>
        <dbReference type="ChEBI" id="CHEBI:29103"/>
    </ligand>
</feature>
<dbReference type="GO" id="GO:0005829">
    <property type="term" value="C:cytosol"/>
    <property type="evidence" value="ECO:0007669"/>
    <property type="project" value="TreeGrafter"/>
</dbReference>
<dbReference type="InterPro" id="IPR029056">
    <property type="entry name" value="Ribokinase-like"/>
</dbReference>
<dbReference type="NCBIfam" id="NF008353">
    <property type="entry name" value="PRK11142.1"/>
    <property type="match status" value="1"/>
</dbReference>
<dbReference type="EC" id="2.7.1.15" evidence="2 12"/>
<comment type="catalytic activity">
    <reaction evidence="12">
        <text>D-ribose + ATP = D-ribose 5-phosphate + ADP + H(+)</text>
        <dbReference type="Rhea" id="RHEA:13697"/>
        <dbReference type="ChEBI" id="CHEBI:15378"/>
        <dbReference type="ChEBI" id="CHEBI:30616"/>
        <dbReference type="ChEBI" id="CHEBI:47013"/>
        <dbReference type="ChEBI" id="CHEBI:78346"/>
        <dbReference type="ChEBI" id="CHEBI:456216"/>
        <dbReference type="EC" id="2.7.1.15"/>
    </reaction>
</comment>
<dbReference type="HAMAP" id="MF_01987">
    <property type="entry name" value="Ribokinase"/>
    <property type="match status" value="1"/>
</dbReference>
<evidence type="ECO:0000256" key="6">
    <source>
        <dbReference type="ARBA" id="ARBA00022741"/>
    </source>
</evidence>
<feature type="binding site" evidence="12">
    <location>
        <position position="278"/>
    </location>
    <ligand>
        <name>ATP</name>
        <dbReference type="ChEBI" id="CHEBI:30616"/>
    </ligand>
</feature>
<gene>
    <name evidence="12" type="primary">rbsK</name>
    <name evidence="14" type="ORF">SAMN04488109_3675</name>
</gene>
<organism evidence="14 15">
    <name type="scientific">Chryseolinea serpens</name>
    <dbReference type="NCBI Taxonomy" id="947013"/>
    <lineage>
        <taxon>Bacteria</taxon>
        <taxon>Pseudomonadati</taxon>
        <taxon>Bacteroidota</taxon>
        <taxon>Cytophagia</taxon>
        <taxon>Cytophagales</taxon>
        <taxon>Fulvivirgaceae</taxon>
        <taxon>Chryseolinea</taxon>
    </lineage>
</organism>
<keyword evidence="11 12" id="KW-0119">Carbohydrate metabolism</keyword>
<dbReference type="GO" id="GO:0005524">
    <property type="term" value="F:ATP binding"/>
    <property type="evidence" value="ECO:0007669"/>
    <property type="project" value="UniProtKB-UniRule"/>
</dbReference>
<comment type="subunit">
    <text evidence="12">Homodimer.</text>
</comment>
<dbReference type="PANTHER" id="PTHR10584">
    <property type="entry name" value="SUGAR KINASE"/>
    <property type="match status" value="1"/>
</dbReference>
<keyword evidence="8 12" id="KW-0067">ATP-binding</keyword>
<dbReference type="PANTHER" id="PTHR10584:SF166">
    <property type="entry name" value="RIBOKINASE"/>
    <property type="match status" value="1"/>
</dbReference>
<feature type="binding site" evidence="12">
    <location>
        <position position="254"/>
    </location>
    <ligand>
        <name>substrate</name>
    </ligand>
</feature>
<evidence type="ECO:0000256" key="10">
    <source>
        <dbReference type="ARBA" id="ARBA00022958"/>
    </source>
</evidence>
<keyword evidence="12" id="KW-0963">Cytoplasm</keyword>
<comment type="activity regulation">
    <text evidence="12">Activated by a monovalent cation that binds near, but not in, the active site. The most likely occupant of the site in vivo is potassium. Ion binding induces a conformational change that may alter substrate affinity.</text>
</comment>
<feature type="binding site" evidence="12">
    <location>
        <position position="186"/>
    </location>
    <ligand>
        <name>ATP</name>
        <dbReference type="ChEBI" id="CHEBI:30616"/>
    </ligand>
</feature>
<dbReference type="PROSITE" id="PS00584">
    <property type="entry name" value="PFKB_KINASES_2"/>
    <property type="match status" value="1"/>
</dbReference>
<dbReference type="OrthoDB" id="9775849at2"/>
<dbReference type="Pfam" id="PF00294">
    <property type="entry name" value="PfkB"/>
    <property type="match status" value="1"/>
</dbReference>
<evidence type="ECO:0000313" key="14">
    <source>
        <dbReference type="EMBL" id="SHH31762.1"/>
    </source>
</evidence>